<reference evidence="2 3" key="1">
    <citation type="submission" date="2016-11" db="EMBL/GenBank/DDBJ databases">
        <authorList>
            <person name="Jaros S."/>
            <person name="Januszkiewicz K."/>
            <person name="Wedrychowicz H."/>
        </authorList>
    </citation>
    <scope>NUCLEOTIDE SEQUENCE [LARGE SCALE GENOMIC DNA]</scope>
    <source>
        <strain evidence="2 3">DSM 16112</strain>
    </source>
</reference>
<proteinExistence type="predicted"/>
<dbReference type="EMBL" id="FQUZ01000006">
    <property type="protein sequence ID" value="SHE72690.1"/>
    <property type="molecule type" value="Genomic_DNA"/>
</dbReference>
<protein>
    <submittedName>
        <fullName evidence="2">Uncharacterized protein</fullName>
    </submittedName>
</protein>
<dbReference type="AlphaFoldDB" id="A0A1M4VUV6"/>
<sequence>MRNELKLKPWLLGLCMFMGHAAWAQSTEFPTRQMLWASMQADQIVSVQDADDSPIDENFAAFQHQRADEVRETEARLQSDNQLRAELADEPPEPPALPALAIQPTSLNGSLLEPCEQLQQGAIGVLHDERFSGLQRVLNCPSSPLLVLQEQALRHGDAWVMLVREQVNLPLTIGGQSRGAILLRLKSSTSGNSQSVLIWREGNKVLTLLANDASQRTAQWLQKLAESLPVATESP</sequence>
<feature type="chain" id="PRO_5009907978" evidence="1">
    <location>
        <begin position="25"/>
        <end position="235"/>
    </location>
</feature>
<evidence type="ECO:0000313" key="3">
    <source>
        <dbReference type="Proteomes" id="UP000184327"/>
    </source>
</evidence>
<gene>
    <name evidence="2" type="ORF">SAMN02745117_00735</name>
</gene>
<feature type="signal peptide" evidence="1">
    <location>
        <begin position="1"/>
        <end position="24"/>
    </location>
</feature>
<organism evidence="2 3">
    <name type="scientific">Lampropedia hyalina DSM 16112</name>
    <dbReference type="NCBI Taxonomy" id="1122156"/>
    <lineage>
        <taxon>Bacteria</taxon>
        <taxon>Pseudomonadati</taxon>
        <taxon>Pseudomonadota</taxon>
        <taxon>Betaproteobacteria</taxon>
        <taxon>Burkholderiales</taxon>
        <taxon>Comamonadaceae</taxon>
        <taxon>Lampropedia</taxon>
    </lineage>
</organism>
<evidence type="ECO:0000313" key="2">
    <source>
        <dbReference type="EMBL" id="SHE72690.1"/>
    </source>
</evidence>
<evidence type="ECO:0000256" key="1">
    <source>
        <dbReference type="SAM" id="SignalP"/>
    </source>
</evidence>
<keyword evidence="1" id="KW-0732">Signal</keyword>
<accession>A0A1M4VUV6</accession>
<name>A0A1M4VUV6_9BURK</name>
<keyword evidence="3" id="KW-1185">Reference proteome</keyword>
<dbReference type="Proteomes" id="UP000184327">
    <property type="component" value="Unassembled WGS sequence"/>
</dbReference>